<organism evidence="9 10">
    <name type="scientific">Legionella quinlivanii</name>
    <dbReference type="NCBI Taxonomy" id="45073"/>
    <lineage>
        <taxon>Bacteria</taxon>
        <taxon>Pseudomonadati</taxon>
        <taxon>Pseudomonadota</taxon>
        <taxon>Gammaproteobacteria</taxon>
        <taxon>Legionellales</taxon>
        <taxon>Legionellaceae</taxon>
        <taxon>Legionella</taxon>
    </lineage>
</organism>
<dbReference type="SMART" id="SM00642">
    <property type="entry name" value="Aamy"/>
    <property type="match status" value="1"/>
</dbReference>
<accession>A0A0W0Y717</accession>
<evidence type="ECO:0000313" key="10">
    <source>
        <dbReference type="Proteomes" id="UP000054618"/>
    </source>
</evidence>
<dbReference type="EMBL" id="LNYS01000002">
    <property type="protein sequence ID" value="KTD52650.1"/>
    <property type="molecule type" value="Genomic_DNA"/>
</dbReference>
<comment type="catalytic activity">
    <reaction evidence="1">
        <text>D-maltose = alpha,alpha-trehalose</text>
        <dbReference type="Rhea" id="RHEA:15145"/>
        <dbReference type="ChEBI" id="CHEBI:16551"/>
        <dbReference type="ChEBI" id="CHEBI:17306"/>
        <dbReference type="EC" id="5.4.99.16"/>
    </reaction>
</comment>
<dbReference type="Pfam" id="PF00128">
    <property type="entry name" value="Alpha-amylase"/>
    <property type="match status" value="2"/>
</dbReference>
<dbReference type="GO" id="GO:0047471">
    <property type="term" value="F:maltose alpha-D-glucosyltransferase activity"/>
    <property type="evidence" value="ECO:0007669"/>
    <property type="project" value="UniProtKB-EC"/>
</dbReference>
<evidence type="ECO:0000256" key="6">
    <source>
        <dbReference type="ARBA" id="ARBA00023235"/>
    </source>
</evidence>
<dbReference type="Gene3D" id="2.60.40.1180">
    <property type="entry name" value="Golgi alpha-mannosidase II"/>
    <property type="match status" value="1"/>
</dbReference>
<dbReference type="SUPFAM" id="SSF51445">
    <property type="entry name" value="(Trans)glycosidases"/>
    <property type="match status" value="1"/>
</dbReference>
<dbReference type="AlphaFoldDB" id="A0A0W0Y717"/>
<dbReference type="Gene3D" id="3.90.400.10">
    <property type="entry name" value="Oligo-1,6-glucosidase, Domain 2"/>
    <property type="match status" value="1"/>
</dbReference>
<dbReference type="InterPro" id="IPR012810">
    <property type="entry name" value="TreS/a-amylase_N"/>
</dbReference>
<dbReference type="SUPFAM" id="SSF51011">
    <property type="entry name" value="Glycosyl hydrolase domain"/>
    <property type="match status" value="1"/>
</dbReference>
<comment type="similarity">
    <text evidence="2">Belongs to the glycosyl hydrolase 13 family. TreS subfamily.</text>
</comment>
<dbReference type="InterPro" id="IPR011009">
    <property type="entry name" value="Kinase-like_dom_sf"/>
</dbReference>
<dbReference type="RefSeq" id="WP_058506241.1">
    <property type="nucleotide sequence ID" value="NZ_CAAAIK010000018.1"/>
</dbReference>
<feature type="domain" description="Glycosyl hydrolase family 13 catalytic" evidence="8">
    <location>
        <begin position="21"/>
        <end position="420"/>
    </location>
</feature>
<name>A0A0W0Y717_9GAMM</name>
<keyword evidence="10" id="KW-1185">Reference proteome</keyword>
<evidence type="ECO:0000256" key="7">
    <source>
        <dbReference type="ARBA" id="ARBA00031378"/>
    </source>
</evidence>
<dbReference type="PATRIC" id="fig|45073.5.peg.108"/>
<dbReference type="GO" id="GO:0005975">
    <property type="term" value="P:carbohydrate metabolic process"/>
    <property type="evidence" value="ECO:0007669"/>
    <property type="project" value="InterPro"/>
</dbReference>
<evidence type="ECO:0000259" key="8">
    <source>
        <dbReference type="SMART" id="SM00642"/>
    </source>
</evidence>
<dbReference type="PANTHER" id="PTHR10357:SF219">
    <property type="entry name" value="MALTOSE ALPHA-D-GLUCOSYLTRANSFERASE"/>
    <property type="match status" value="1"/>
</dbReference>
<evidence type="ECO:0000256" key="3">
    <source>
        <dbReference type="ARBA" id="ARBA00012619"/>
    </source>
</evidence>
<evidence type="ECO:0000256" key="4">
    <source>
        <dbReference type="ARBA" id="ARBA00022723"/>
    </source>
</evidence>
<proteinExistence type="inferred from homology"/>
<keyword evidence="9" id="KW-0326">Glycosidase</keyword>
<evidence type="ECO:0000256" key="1">
    <source>
        <dbReference type="ARBA" id="ARBA00001595"/>
    </source>
</evidence>
<dbReference type="Gene3D" id="3.20.20.80">
    <property type="entry name" value="Glycosidases"/>
    <property type="match status" value="1"/>
</dbReference>
<dbReference type="InterPro" id="IPR017853">
    <property type="entry name" value="GH"/>
</dbReference>
<dbReference type="GO" id="GO:0046872">
    <property type="term" value="F:metal ion binding"/>
    <property type="evidence" value="ECO:0007669"/>
    <property type="project" value="UniProtKB-KW"/>
</dbReference>
<dbReference type="InterPro" id="IPR032091">
    <property type="entry name" value="Malt_amylase-like_C"/>
</dbReference>
<gene>
    <name evidence="9" type="primary">treS</name>
    <name evidence="9" type="ORF">Lqui_0103</name>
</gene>
<keyword evidence="9" id="KW-0378">Hydrolase</keyword>
<dbReference type="STRING" id="45073.Lqui_0103"/>
<dbReference type="CDD" id="cd11334">
    <property type="entry name" value="AmyAc_TreS"/>
    <property type="match status" value="1"/>
</dbReference>
<comment type="caution">
    <text evidence="9">The sequence shown here is derived from an EMBL/GenBank/DDBJ whole genome shotgun (WGS) entry which is preliminary data.</text>
</comment>
<dbReference type="PANTHER" id="PTHR10357">
    <property type="entry name" value="ALPHA-AMYLASE FAMILY MEMBER"/>
    <property type="match status" value="1"/>
</dbReference>
<dbReference type="Pfam" id="PF16657">
    <property type="entry name" value="Malt_amylase_C"/>
    <property type="match status" value="1"/>
</dbReference>
<dbReference type="EC" id="5.4.99.16" evidence="3"/>
<evidence type="ECO:0000256" key="5">
    <source>
        <dbReference type="ARBA" id="ARBA00022837"/>
    </source>
</evidence>
<keyword evidence="5" id="KW-0106">Calcium</keyword>
<dbReference type="SUPFAM" id="SSF56112">
    <property type="entry name" value="Protein kinase-like (PK-like)"/>
    <property type="match status" value="1"/>
</dbReference>
<dbReference type="InterPro" id="IPR006047">
    <property type="entry name" value="GH13_cat_dom"/>
</dbReference>
<evidence type="ECO:0000313" key="9">
    <source>
        <dbReference type="EMBL" id="KTD52650.1"/>
    </source>
</evidence>
<dbReference type="InterPro" id="IPR045857">
    <property type="entry name" value="O16G_dom_2"/>
</dbReference>
<reference evidence="9 10" key="1">
    <citation type="submission" date="2015-11" db="EMBL/GenBank/DDBJ databases">
        <title>Genomic analysis of 38 Legionella species identifies large and diverse effector repertoires.</title>
        <authorList>
            <person name="Burstein D."/>
            <person name="Amaro F."/>
            <person name="Zusman T."/>
            <person name="Lifshitz Z."/>
            <person name="Cohen O."/>
            <person name="Gilbert J.A."/>
            <person name="Pupko T."/>
            <person name="Shuman H.A."/>
            <person name="Segal G."/>
        </authorList>
    </citation>
    <scope>NUCLEOTIDE SEQUENCE [LARGE SCALE GENOMIC DNA]</scope>
    <source>
        <strain evidence="9 10">CDC#1442-AUS-E</strain>
    </source>
</reference>
<dbReference type="Gene3D" id="3.90.1200.10">
    <property type="match status" value="1"/>
</dbReference>
<dbReference type="FunFam" id="3.20.20.80:FF:000055">
    <property type="entry name" value="Trehalose synthase"/>
    <property type="match status" value="1"/>
</dbReference>
<keyword evidence="4" id="KW-0479">Metal-binding</keyword>
<dbReference type="InterPro" id="IPR013780">
    <property type="entry name" value="Glyco_hydro_b"/>
</dbReference>
<dbReference type="OrthoDB" id="9805159at2"/>
<protein>
    <recommendedName>
        <fullName evidence="3">maltose alpha-D-glucosyltransferase</fullName>
        <ecNumber evidence="3">5.4.99.16</ecNumber>
    </recommendedName>
    <alternativeName>
        <fullName evidence="7">Maltose alpha-D-glucosyltransferase</fullName>
    </alternativeName>
</protein>
<evidence type="ECO:0000256" key="2">
    <source>
        <dbReference type="ARBA" id="ARBA00005496"/>
    </source>
</evidence>
<dbReference type="GO" id="GO:0016798">
    <property type="term" value="F:hydrolase activity, acting on glycosyl bonds"/>
    <property type="evidence" value="ECO:0007669"/>
    <property type="project" value="UniProtKB-KW"/>
</dbReference>
<dbReference type="Proteomes" id="UP000054618">
    <property type="component" value="Unassembled WGS sequence"/>
</dbReference>
<dbReference type="NCBIfam" id="TIGR02456">
    <property type="entry name" value="treS_nterm"/>
    <property type="match status" value="1"/>
</dbReference>
<keyword evidence="6" id="KW-0413">Isomerase</keyword>
<sequence length="1086" mass="126565">MSKDSQSRECCDWYKDAVIYQIHIRSFFDSNDDGIGDFQGLIKKLDYLKFLGINAVWLLPFYPSPLKDEGYDIADYSSINPIYGSLKDFKALLKEAHQRNIKIITELVINHTSNAHPWFQKSRRAKPGSYWRNFYTWSNDASEYADARIIFRDFETSNWAWDPVAKAYYWHRFYSHQPDLNYDNPNVQKEVFRIVDFWLNLGVDGLRLDAIPYLFQREGTSCENLPETHAFLKKLSAHVKQKFPNRLLLAEANQWPDDAVQYFGQGDECQMAFHFPLMPRMYMAVKMEDRFPLIDIIEQTPAIPENCQWAIFLRNHDELTLEMVTDEERDYMYRMYAQDQQMRINLGIRRRLAPLLDGDRRRIELLNAMLFSLPGTPIIYYGDEIGMGDNIYLGDRNGVRTPMQWSADLNAGFSKATPQKLYSPVIIDPEYNYQAVNVELQLQNSHSLLWWMKRTIEVRNSYPAFWRGTIELLTAENPKILAFYRIYEEQRLLVLINLSKNIQSTFLDLSRFANFKLLEVFGKNQFPSIQQTPYFFVLPAYGFLWLELQKPESVVLDKRKRDEIEIKKNLSEIFDGKAKSKLETVLENYIINCRWYRSKNHKITRLSIYDSILALKNPTPVYLLIILVEYKDKEAEKYSLFITKEEDHHEISQTSNQKVICTLKTETQSAYLVDAAHIPALWSELFNLFGSNRQLKGARGKLSIMPNRGYKKSLLSESNFQKEPINAEQSNTSIRYNAALFKLYRRCETGINPEVEITELLMKKSNFRLPKILSHLQYEDQGKPVTLGIIQEHIPNEGDAWSYSINHLSNLLEEGNSNSLVFPAVDLPWHKLVPVPEQVSQMLGIYSASIEKLAEKTAAMHVALAESSSSPDFKQEDFNWFDQRSLYQSLRSILAKAKKHVGSFKSSLEPELYSSLQDKLAESSVKATVQSLLNKRFNGKKIRCHGDFHLGQILYTGDDFIIIDYEGEPNRPLSERKIKRSPLKDIAGMLRSFHYAVYTVTQNKETDLALKELSPEKLYAWICQLYFGRYLNFSGIRNLLPEDESNLLFLLKIFMLEKVLYEIEYEINNRPDWVHVPCKGLIALLE</sequence>